<sequence length="153" mass="16744">MIEPPRFRRSVATPGTEVRTGKKGAGAVTDGHPTRVGLIDQCPRDTAESEADYGRRANPGEEADYGRCANPEKEAGYSTKVEEIRSRGTPARRERAYMELTSEDGRAEETTKTTDDRSGGESDEAKKDLKMEFPTKVEPPSEDAVATSHEVRG</sequence>
<dbReference type="AlphaFoldDB" id="A0AAV7QUQ2"/>
<protein>
    <submittedName>
        <fullName evidence="2">Uncharacterized protein</fullName>
    </submittedName>
</protein>
<feature type="region of interest" description="Disordered" evidence="1">
    <location>
        <begin position="1"/>
        <end position="153"/>
    </location>
</feature>
<feature type="compositionally biased region" description="Basic and acidic residues" evidence="1">
    <location>
        <begin position="42"/>
        <end position="59"/>
    </location>
</feature>
<keyword evidence="3" id="KW-1185">Reference proteome</keyword>
<dbReference type="EMBL" id="JANPWB010000010">
    <property type="protein sequence ID" value="KAJ1142138.1"/>
    <property type="molecule type" value="Genomic_DNA"/>
</dbReference>
<evidence type="ECO:0000313" key="3">
    <source>
        <dbReference type="Proteomes" id="UP001066276"/>
    </source>
</evidence>
<dbReference type="Proteomes" id="UP001066276">
    <property type="component" value="Chromosome 6"/>
</dbReference>
<comment type="caution">
    <text evidence="2">The sequence shown here is derived from an EMBL/GenBank/DDBJ whole genome shotgun (WGS) entry which is preliminary data.</text>
</comment>
<name>A0AAV7QUQ2_PLEWA</name>
<reference evidence="2" key="1">
    <citation type="journal article" date="2022" name="bioRxiv">
        <title>Sequencing and chromosome-scale assembly of the giantPleurodeles waltlgenome.</title>
        <authorList>
            <person name="Brown T."/>
            <person name="Elewa A."/>
            <person name="Iarovenko S."/>
            <person name="Subramanian E."/>
            <person name="Araus A.J."/>
            <person name="Petzold A."/>
            <person name="Susuki M."/>
            <person name="Suzuki K.-i.T."/>
            <person name="Hayashi T."/>
            <person name="Toyoda A."/>
            <person name="Oliveira C."/>
            <person name="Osipova E."/>
            <person name="Leigh N.D."/>
            <person name="Simon A."/>
            <person name="Yun M.H."/>
        </authorList>
    </citation>
    <scope>NUCLEOTIDE SEQUENCE</scope>
    <source>
        <strain evidence="2">20211129_DDA</strain>
        <tissue evidence="2">Liver</tissue>
    </source>
</reference>
<evidence type="ECO:0000256" key="1">
    <source>
        <dbReference type="SAM" id="MobiDB-lite"/>
    </source>
</evidence>
<gene>
    <name evidence="2" type="ORF">NDU88_008465</name>
</gene>
<organism evidence="2 3">
    <name type="scientific">Pleurodeles waltl</name>
    <name type="common">Iberian ribbed newt</name>
    <dbReference type="NCBI Taxonomy" id="8319"/>
    <lineage>
        <taxon>Eukaryota</taxon>
        <taxon>Metazoa</taxon>
        <taxon>Chordata</taxon>
        <taxon>Craniata</taxon>
        <taxon>Vertebrata</taxon>
        <taxon>Euteleostomi</taxon>
        <taxon>Amphibia</taxon>
        <taxon>Batrachia</taxon>
        <taxon>Caudata</taxon>
        <taxon>Salamandroidea</taxon>
        <taxon>Salamandridae</taxon>
        <taxon>Pleurodelinae</taxon>
        <taxon>Pleurodeles</taxon>
    </lineage>
</organism>
<feature type="compositionally biased region" description="Basic and acidic residues" evidence="1">
    <location>
        <begin position="70"/>
        <end position="135"/>
    </location>
</feature>
<proteinExistence type="predicted"/>
<accession>A0AAV7QUQ2</accession>
<evidence type="ECO:0000313" key="2">
    <source>
        <dbReference type="EMBL" id="KAJ1142138.1"/>
    </source>
</evidence>